<proteinExistence type="predicted"/>
<accession>A0A0L8GAE3</accession>
<gene>
    <name evidence="2" type="ORF">OCBIM_22037001mg</name>
</gene>
<evidence type="ECO:0008006" key="3">
    <source>
        <dbReference type="Google" id="ProtNLM"/>
    </source>
</evidence>
<feature type="transmembrane region" description="Helical" evidence="1">
    <location>
        <begin position="30"/>
        <end position="51"/>
    </location>
</feature>
<evidence type="ECO:0000313" key="2">
    <source>
        <dbReference type="EMBL" id="KOF73997.1"/>
    </source>
</evidence>
<dbReference type="AlphaFoldDB" id="A0A0L8GAE3"/>
<sequence length="265" mass="29733">MKLEYFHDKKLIPLSDKNKLTKCNQITTRVIFVFILFAGLSQIGLGIGLLLSCRSNLENISCAFSLKAHPCTGLVIPTYLGCLVICIALFGFGFLGRRATAILLAIAMTAEIYFGLMSIYAEPILFTDYFRVFNSVQICPQNSSSPDNLIKCWNGITQLYPYCFLYRNLIRTDCMQGYDLYFSQFNETLSSTNIEPCVTDISMAVSSIYTGYRYFAGPLMLLNATICLLLVPGLDFLYQQNIELNESHVVSGPKELQRQNISSSV</sequence>
<reference evidence="2" key="1">
    <citation type="submission" date="2015-07" db="EMBL/GenBank/DDBJ databases">
        <title>MeaNS - Measles Nucleotide Surveillance Program.</title>
        <authorList>
            <person name="Tran T."/>
            <person name="Druce J."/>
        </authorList>
    </citation>
    <scope>NUCLEOTIDE SEQUENCE</scope>
    <source>
        <strain evidence="2">UCB-OBI-ISO-001</strain>
        <tissue evidence="2">Gonad</tissue>
    </source>
</reference>
<dbReference type="EMBL" id="KQ422903">
    <property type="protein sequence ID" value="KOF73997.1"/>
    <property type="molecule type" value="Genomic_DNA"/>
</dbReference>
<dbReference type="KEGG" id="obi:106878126"/>
<keyword evidence="1" id="KW-1133">Transmembrane helix</keyword>
<evidence type="ECO:0000256" key="1">
    <source>
        <dbReference type="SAM" id="Phobius"/>
    </source>
</evidence>
<keyword evidence="1" id="KW-0812">Transmembrane</keyword>
<protein>
    <recommendedName>
        <fullName evidence="3">Tetraspanin</fullName>
    </recommendedName>
</protein>
<feature type="transmembrane region" description="Helical" evidence="1">
    <location>
        <begin position="74"/>
        <end position="95"/>
    </location>
</feature>
<feature type="transmembrane region" description="Helical" evidence="1">
    <location>
        <begin position="215"/>
        <end position="238"/>
    </location>
</feature>
<keyword evidence="1" id="KW-0472">Membrane</keyword>
<organism evidence="2">
    <name type="scientific">Octopus bimaculoides</name>
    <name type="common">California two-spotted octopus</name>
    <dbReference type="NCBI Taxonomy" id="37653"/>
    <lineage>
        <taxon>Eukaryota</taxon>
        <taxon>Metazoa</taxon>
        <taxon>Spiralia</taxon>
        <taxon>Lophotrochozoa</taxon>
        <taxon>Mollusca</taxon>
        <taxon>Cephalopoda</taxon>
        <taxon>Coleoidea</taxon>
        <taxon>Octopodiformes</taxon>
        <taxon>Octopoda</taxon>
        <taxon>Incirrata</taxon>
        <taxon>Octopodidae</taxon>
        <taxon>Octopus</taxon>
    </lineage>
</organism>
<dbReference type="OrthoDB" id="10292509at2759"/>
<feature type="transmembrane region" description="Helical" evidence="1">
    <location>
        <begin position="102"/>
        <end position="121"/>
    </location>
</feature>
<name>A0A0L8GAE3_OCTBM</name>